<protein>
    <submittedName>
        <fullName evidence="3">Uncharacterized protein</fullName>
    </submittedName>
</protein>
<dbReference type="AlphaFoldDB" id="A0A9P6KS81"/>
<evidence type="ECO:0000313" key="4">
    <source>
        <dbReference type="Proteomes" id="UP000756921"/>
    </source>
</evidence>
<dbReference type="Proteomes" id="UP000756921">
    <property type="component" value="Unassembled WGS sequence"/>
</dbReference>
<dbReference type="EMBL" id="WJXW01000004">
    <property type="protein sequence ID" value="KAF9737558.1"/>
    <property type="molecule type" value="Genomic_DNA"/>
</dbReference>
<gene>
    <name evidence="3" type="ORF">PMIN01_05337</name>
</gene>
<dbReference type="InterPro" id="IPR038213">
    <property type="entry name" value="IFI6/IFI27-like_sf"/>
</dbReference>
<organism evidence="3 4">
    <name type="scientific">Paraphaeosphaeria minitans</name>
    <dbReference type="NCBI Taxonomy" id="565426"/>
    <lineage>
        <taxon>Eukaryota</taxon>
        <taxon>Fungi</taxon>
        <taxon>Dikarya</taxon>
        <taxon>Ascomycota</taxon>
        <taxon>Pezizomycotina</taxon>
        <taxon>Dothideomycetes</taxon>
        <taxon>Pleosporomycetidae</taxon>
        <taxon>Pleosporales</taxon>
        <taxon>Massarineae</taxon>
        <taxon>Didymosphaeriaceae</taxon>
        <taxon>Paraphaeosphaeria</taxon>
    </lineage>
</organism>
<evidence type="ECO:0000256" key="1">
    <source>
        <dbReference type="SAM" id="MobiDB-lite"/>
    </source>
</evidence>
<feature type="compositionally biased region" description="Basic and acidic residues" evidence="1">
    <location>
        <begin position="190"/>
        <end position="200"/>
    </location>
</feature>
<keyword evidence="2" id="KW-0472">Membrane</keyword>
<proteinExistence type="predicted"/>
<keyword evidence="2" id="KW-0812">Transmembrane</keyword>
<sequence length="226" mass="23276">MEGMPGTNAQLVRARFGRFVSSMGTQLPIPKLAHRLSAIAAIAAVRNVPAVPTTDAALIHLTAAIRAAQLQTEDAFCTAIECLKDLDLATVMRAATEWIKAHPWETAAIVIPLVLLACTPGFLAAAGFTAGGSVAAGIQAGIESVGAGSIFAVLTSAGMAGYGVPIVFGGVWALSSIVCWGVAAWKKRGDRPDSPDRAGPVDKPTGCDGDGESEENTKSPPKLLEE</sequence>
<name>A0A9P6KS81_9PLEO</name>
<feature type="region of interest" description="Disordered" evidence="1">
    <location>
        <begin position="187"/>
        <end position="226"/>
    </location>
</feature>
<reference evidence="3" key="1">
    <citation type="journal article" date="2020" name="Mol. Plant Microbe Interact.">
        <title>Genome Sequence of the Biocontrol Agent Coniothyrium minitans strain Conio (IMI 134523).</title>
        <authorList>
            <person name="Patel D."/>
            <person name="Shittu T.A."/>
            <person name="Baroncelli R."/>
            <person name="Muthumeenakshi S."/>
            <person name="Osborne T.H."/>
            <person name="Janganan T.K."/>
            <person name="Sreenivasaprasad S."/>
        </authorList>
    </citation>
    <scope>NUCLEOTIDE SEQUENCE</scope>
    <source>
        <strain evidence="3">Conio</strain>
    </source>
</reference>
<keyword evidence="4" id="KW-1185">Reference proteome</keyword>
<accession>A0A9P6KS81</accession>
<dbReference type="OrthoDB" id="440424at2759"/>
<feature type="transmembrane region" description="Helical" evidence="2">
    <location>
        <begin position="166"/>
        <end position="185"/>
    </location>
</feature>
<dbReference type="Gene3D" id="6.10.110.10">
    <property type="match status" value="1"/>
</dbReference>
<feature type="transmembrane region" description="Helical" evidence="2">
    <location>
        <begin position="107"/>
        <end position="128"/>
    </location>
</feature>
<evidence type="ECO:0000313" key="3">
    <source>
        <dbReference type="EMBL" id="KAF9737558.1"/>
    </source>
</evidence>
<evidence type="ECO:0000256" key="2">
    <source>
        <dbReference type="SAM" id="Phobius"/>
    </source>
</evidence>
<keyword evidence="2" id="KW-1133">Transmembrane helix</keyword>
<comment type="caution">
    <text evidence="3">The sequence shown here is derived from an EMBL/GenBank/DDBJ whole genome shotgun (WGS) entry which is preliminary data.</text>
</comment>